<evidence type="ECO:0000313" key="2">
    <source>
        <dbReference type="EMBL" id="EMA41046.1"/>
    </source>
</evidence>
<evidence type="ECO:0000313" key="3">
    <source>
        <dbReference type="Proteomes" id="UP000011566"/>
    </source>
</evidence>
<keyword evidence="3" id="KW-1185">Reference proteome</keyword>
<dbReference type="eggNOG" id="arCOG01381">
    <property type="taxonomic scope" value="Archaea"/>
</dbReference>
<dbReference type="AlphaFoldDB" id="M0M5T6"/>
<dbReference type="GO" id="GO:0016740">
    <property type="term" value="F:transferase activity"/>
    <property type="evidence" value="ECO:0007669"/>
    <property type="project" value="UniProtKB-KW"/>
</dbReference>
<dbReference type="InterPro" id="IPR001173">
    <property type="entry name" value="Glyco_trans_2-like"/>
</dbReference>
<organism evidence="2 3">
    <name type="scientific">Halococcus hamelinensis 100A6</name>
    <dbReference type="NCBI Taxonomy" id="1132509"/>
    <lineage>
        <taxon>Archaea</taxon>
        <taxon>Methanobacteriati</taxon>
        <taxon>Methanobacteriota</taxon>
        <taxon>Stenosarchaea group</taxon>
        <taxon>Halobacteria</taxon>
        <taxon>Halobacteriales</taxon>
        <taxon>Halococcaceae</taxon>
        <taxon>Halococcus</taxon>
    </lineage>
</organism>
<dbReference type="SUPFAM" id="SSF53448">
    <property type="entry name" value="Nucleotide-diphospho-sugar transferases"/>
    <property type="match status" value="1"/>
</dbReference>
<proteinExistence type="predicted"/>
<dbReference type="OrthoDB" id="46222at2157"/>
<comment type="caution">
    <text evidence="2">The sequence shown here is derived from an EMBL/GenBank/DDBJ whole genome shotgun (WGS) entry which is preliminary data.</text>
</comment>
<dbReference type="Gene3D" id="3.90.550.10">
    <property type="entry name" value="Spore Coat Polysaccharide Biosynthesis Protein SpsA, Chain A"/>
    <property type="match status" value="1"/>
</dbReference>
<dbReference type="InterPro" id="IPR029044">
    <property type="entry name" value="Nucleotide-diphossugar_trans"/>
</dbReference>
<dbReference type="InterPro" id="IPR050834">
    <property type="entry name" value="Glycosyltransf_2"/>
</dbReference>
<protein>
    <submittedName>
        <fullName evidence="2">Glycosyl transferase</fullName>
    </submittedName>
</protein>
<name>M0M5T6_9EURY</name>
<dbReference type="PANTHER" id="PTHR43685">
    <property type="entry name" value="GLYCOSYLTRANSFERASE"/>
    <property type="match status" value="1"/>
</dbReference>
<dbReference type="Proteomes" id="UP000011566">
    <property type="component" value="Unassembled WGS sequence"/>
</dbReference>
<dbReference type="CDD" id="cd00761">
    <property type="entry name" value="Glyco_tranf_GTA_type"/>
    <property type="match status" value="1"/>
</dbReference>
<dbReference type="RefSeq" id="WP_007690598.1">
    <property type="nucleotide sequence ID" value="NZ_AJRK01000041.1"/>
</dbReference>
<evidence type="ECO:0000259" key="1">
    <source>
        <dbReference type="Pfam" id="PF00535"/>
    </source>
</evidence>
<accession>M0M5T6</accession>
<keyword evidence="2" id="KW-0808">Transferase</keyword>
<reference evidence="2 3" key="1">
    <citation type="journal article" date="2014" name="PLoS Genet.">
        <title>Phylogenetically driven sequencing of extremely halophilic archaea reveals strategies for static and dynamic osmo-response.</title>
        <authorList>
            <person name="Becker E.A."/>
            <person name="Seitzer P.M."/>
            <person name="Tritt A."/>
            <person name="Larsen D."/>
            <person name="Krusor M."/>
            <person name="Yao A.I."/>
            <person name="Wu D."/>
            <person name="Madern D."/>
            <person name="Eisen J.A."/>
            <person name="Darling A.E."/>
            <person name="Facciotti M.T."/>
        </authorList>
    </citation>
    <scope>NUCLEOTIDE SEQUENCE [LARGE SCALE GENOMIC DNA]</scope>
    <source>
        <strain evidence="2 3">100A6</strain>
    </source>
</reference>
<dbReference type="EMBL" id="AOMB01000007">
    <property type="protein sequence ID" value="EMA41046.1"/>
    <property type="molecule type" value="Genomic_DNA"/>
</dbReference>
<gene>
    <name evidence="2" type="ORF">C447_02577</name>
</gene>
<dbReference type="PANTHER" id="PTHR43685:SF2">
    <property type="entry name" value="GLYCOSYLTRANSFERASE 2-LIKE DOMAIN-CONTAINING PROTEIN"/>
    <property type="match status" value="1"/>
</dbReference>
<dbReference type="PATRIC" id="fig|1132509.6.peg.606"/>
<sequence length="320" mass="36722">MVDDSTEPLVTAIIPSYNRPGRLERALASIEAQTYSPIEVIVVDDHSDEPVETVLSRLDDRFVANVQCLRHEKNRGGSAARNTGIEAASGEFIAFLDDDDEWHPEKIERQVAVFENAPPNVGVVYSGVRNVDSRDRTNHEKTPKHTGKVTKKLLLHNFIGTFSSVMIRHDAVEHVGLLDERFPSWQDWDYYLRLSRECSFESVPTVLVTRHTDSSGDQISRSYRKKRDRTVPLFREKYEDWAREYGRLFHRQMVAAIQYRLGRSALSNHAYAEGREQLLRAVFHYPALWEAYPYIGATLLGNRGYEAARGVKRAVVRLRH</sequence>
<dbReference type="Pfam" id="PF00535">
    <property type="entry name" value="Glycos_transf_2"/>
    <property type="match status" value="1"/>
</dbReference>
<feature type="domain" description="Glycosyltransferase 2-like" evidence="1">
    <location>
        <begin position="12"/>
        <end position="173"/>
    </location>
</feature>